<dbReference type="STRING" id="1122184.SAMN02745176_00068"/>
<protein>
    <submittedName>
        <fullName evidence="1">WbqC-like protein family protein</fullName>
    </submittedName>
</protein>
<reference evidence="1 2" key="1">
    <citation type="submission" date="2016-11" db="EMBL/GenBank/DDBJ databases">
        <authorList>
            <person name="Jaros S."/>
            <person name="Januszkiewicz K."/>
            <person name="Wedrychowicz H."/>
        </authorList>
    </citation>
    <scope>NUCLEOTIDE SEQUENCE [LARGE SCALE GENOMIC DNA]</scope>
    <source>
        <strain evidence="1 2">DSM 19022</strain>
    </source>
</reference>
<evidence type="ECO:0000313" key="2">
    <source>
        <dbReference type="Proteomes" id="UP000184442"/>
    </source>
</evidence>
<dbReference type="InterPro" id="IPR014985">
    <property type="entry name" value="WbqC"/>
</dbReference>
<dbReference type="EMBL" id="FQZS01000003">
    <property type="protein sequence ID" value="SHI38908.1"/>
    <property type="molecule type" value="Genomic_DNA"/>
</dbReference>
<dbReference type="Proteomes" id="UP000184442">
    <property type="component" value="Unassembled WGS sequence"/>
</dbReference>
<dbReference type="Pfam" id="PF08889">
    <property type="entry name" value="WbqC"/>
    <property type="match status" value="1"/>
</dbReference>
<dbReference type="AlphaFoldDB" id="A0A1M6ARE4"/>
<proteinExistence type="predicted"/>
<accession>A0A1M6ARE4</accession>
<evidence type="ECO:0000313" key="1">
    <source>
        <dbReference type="EMBL" id="SHI38908.1"/>
    </source>
</evidence>
<gene>
    <name evidence="1" type="ORF">SAMN02745176_00068</name>
</gene>
<dbReference type="RefSeq" id="WP_073023352.1">
    <property type="nucleotide sequence ID" value="NZ_FQZS01000003.1"/>
</dbReference>
<dbReference type="OrthoDB" id="3611744at2"/>
<keyword evidence="2" id="KW-1185">Reference proteome</keyword>
<sequence>MKVAIMQPYFFPYIGYWQLINAVDKFVIYDDVNYINRGWVNRNNILLNGKVQRINLQMVGASQNKLINQIEVSDSELFRKKLLKTIETAYRKAPYYLETFSIIENIVNNTEKNLAKYLEYSIRRVCKHLQIDTEIIMSSCIQKNNSLKGQDKIIEICKILNADEYYNAIGGQELYSREDFNNIGIKLKFLKTNNINYTQYKSEFTPNLSIIDVMMFNSINEISKILNDYILV</sequence>
<name>A0A1M6ARE4_9FIRM</name>
<organism evidence="1 2">
    <name type="scientific">Lutispora thermophila DSM 19022</name>
    <dbReference type="NCBI Taxonomy" id="1122184"/>
    <lineage>
        <taxon>Bacteria</taxon>
        <taxon>Bacillati</taxon>
        <taxon>Bacillota</taxon>
        <taxon>Clostridia</taxon>
        <taxon>Lutisporales</taxon>
        <taxon>Lutisporaceae</taxon>
        <taxon>Lutispora</taxon>
    </lineage>
</organism>